<dbReference type="AlphaFoldDB" id="A0A918VG52"/>
<dbReference type="GO" id="GO:0009882">
    <property type="term" value="F:blue light photoreceptor activity"/>
    <property type="evidence" value="ECO:0007669"/>
    <property type="project" value="InterPro"/>
</dbReference>
<evidence type="ECO:0000313" key="2">
    <source>
        <dbReference type="EMBL" id="GGZ96231.1"/>
    </source>
</evidence>
<feature type="domain" description="BLUF" evidence="1">
    <location>
        <begin position="1"/>
        <end position="55"/>
    </location>
</feature>
<comment type="caution">
    <text evidence="2">The sequence shown here is derived from an EMBL/GenBank/DDBJ whole genome shotgun (WGS) entry which is preliminary data.</text>
</comment>
<dbReference type="EMBL" id="BMXA01000001">
    <property type="protein sequence ID" value="GGZ96231.1"/>
    <property type="molecule type" value="Genomic_DNA"/>
</dbReference>
<dbReference type="GO" id="GO:0071949">
    <property type="term" value="F:FAD binding"/>
    <property type="evidence" value="ECO:0007669"/>
    <property type="project" value="InterPro"/>
</dbReference>
<evidence type="ECO:0000259" key="1">
    <source>
        <dbReference type="PROSITE" id="PS50925"/>
    </source>
</evidence>
<keyword evidence="3" id="KW-1185">Reference proteome</keyword>
<proteinExistence type="predicted"/>
<gene>
    <name evidence="2" type="ORF">GCM10008090_00560</name>
</gene>
<reference evidence="2" key="2">
    <citation type="submission" date="2020-09" db="EMBL/GenBank/DDBJ databases">
        <authorList>
            <person name="Sun Q."/>
            <person name="Kim S."/>
        </authorList>
    </citation>
    <scope>NUCLEOTIDE SEQUENCE</scope>
    <source>
        <strain evidence="2">KCTC 12711</strain>
    </source>
</reference>
<dbReference type="Proteomes" id="UP000614811">
    <property type="component" value="Unassembled WGS sequence"/>
</dbReference>
<accession>A0A918VG52</accession>
<dbReference type="InterPro" id="IPR007024">
    <property type="entry name" value="BLUF_domain"/>
</dbReference>
<name>A0A918VG52_9GAMM</name>
<sequence>MLTYRGGYYLGVLEGSTTKLDELLVKLNCDKRHENFTVLVDTVARKRYFSDWHMKLAESLSLDAGFTKFMADQSNQVAQLTAGQLTLLNQFYDVSEIAADHKASYRDRTLKLIRWPDFSVINQSPELVELCALLTNRPQRYQDLLALNQVSSSEKLDQYLDKFDSLGLLKTVTPQAESGVAPLEKSALRFIYKMKRFLGATQGSRI</sequence>
<dbReference type="Gene3D" id="3.30.70.100">
    <property type="match status" value="1"/>
</dbReference>
<protein>
    <recommendedName>
        <fullName evidence="1">BLUF domain-containing protein</fullName>
    </recommendedName>
</protein>
<dbReference type="Pfam" id="PF04940">
    <property type="entry name" value="BLUF"/>
    <property type="match status" value="1"/>
</dbReference>
<evidence type="ECO:0000313" key="3">
    <source>
        <dbReference type="Proteomes" id="UP000614811"/>
    </source>
</evidence>
<reference evidence="2" key="1">
    <citation type="journal article" date="2014" name="Int. J. Syst. Evol. Microbiol.">
        <title>Complete genome sequence of Corynebacterium casei LMG S-19264T (=DSM 44701T), isolated from a smear-ripened cheese.</title>
        <authorList>
            <consortium name="US DOE Joint Genome Institute (JGI-PGF)"/>
            <person name="Walter F."/>
            <person name="Albersmeier A."/>
            <person name="Kalinowski J."/>
            <person name="Ruckert C."/>
        </authorList>
    </citation>
    <scope>NUCLEOTIDE SEQUENCE</scope>
    <source>
        <strain evidence="2">KCTC 12711</strain>
    </source>
</reference>
<dbReference type="InterPro" id="IPR036046">
    <property type="entry name" value="Acylphosphatase-like_dom_sf"/>
</dbReference>
<dbReference type="PROSITE" id="PS50925">
    <property type="entry name" value="BLUF"/>
    <property type="match status" value="1"/>
</dbReference>
<organism evidence="2 3">
    <name type="scientific">Arenicella chitinivorans</name>
    <dbReference type="NCBI Taxonomy" id="1329800"/>
    <lineage>
        <taxon>Bacteria</taxon>
        <taxon>Pseudomonadati</taxon>
        <taxon>Pseudomonadota</taxon>
        <taxon>Gammaproteobacteria</taxon>
        <taxon>Arenicellales</taxon>
        <taxon>Arenicellaceae</taxon>
        <taxon>Arenicella</taxon>
    </lineage>
</organism>
<dbReference type="SUPFAM" id="SSF54975">
    <property type="entry name" value="Acylphosphatase/BLUF domain-like"/>
    <property type="match status" value="1"/>
</dbReference>